<dbReference type="InterPro" id="IPR036259">
    <property type="entry name" value="MFS_trans_sf"/>
</dbReference>
<dbReference type="Proteomes" id="UP000381093">
    <property type="component" value="Unassembled WGS sequence"/>
</dbReference>
<feature type="transmembrane region" description="Helical" evidence="6">
    <location>
        <begin position="55"/>
        <end position="75"/>
    </location>
</feature>
<protein>
    <submittedName>
        <fullName evidence="8">Sialic acid transporter</fullName>
    </submittedName>
</protein>
<dbReference type="Pfam" id="PF07690">
    <property type="entry name" value="MFS_1"/>
    <property type="match status" value="1"/>
</dbReference>
<organism evidence="8 9">
    <name type="scientific">Pseudomonas fluorescens</name>
    <dbReference type="NCBI Taxonomy" id="294"/>
    <lineage>
        <taxon>Bacteria</taxon>
        <taxon>Pseudomonadati</taxon>
        <taxon>Pseudomonadota</taxon>
        <taxon>Gammaproteobacteria</taxon>
        <taxon>Pseudomonadales</taxon>
        <taxon>Pseudomonadaceae</taxon>
        <taxon>Pseudomonas</taxon>
    </lineage>
</organism>
<feature type="transmembrane region" description="Helical" evidence="6">
    <location>
        <begin position="226"/>
        <end position="252"/>
    </location>
</feature>
<evidence type="ECO:0000256" key="4">
    <source>
        <dbReference type="ARBA" id="ARBA00022989"/>
    </source>
</evidence>
<dbReference type="InterPro" id="IPR011701">
    <property type="entry name" value="MFS"/>
</dbReference>
<keyword evidence="2" id="KW-0813">Transport</keyword>
<dbReference type="Gene3D" id="1.20.1250.20">
    <property type="entry name" value="MFS general substrate transporter like domains"/>
    <property type="match status" value="1"/>
</dbReference>
<dbReference type="RefSeq" id="WP_150764670.1">
    <property type="nucleotide sequence ID" value="NZ_CABVHW010000006.1"/>
</dbReference>
<feature type="transmembrane region" description="Helical" evidence="6">
    <location>
        <begin position="297"/>
        <end position="316"/>
    </location>
</feature>
<gene>
    <name evidence="8" type="primary">nanT_4</name>
    <name evidence="8" type="ORF">PS710_02371</name>
</gene>
<comment type="subcellular location">
    <subcellularLocation>
        <location evidence="1">Membrane</location>
        <topology evidence="1">Multi-pass membrane protein</topology>
    </subcellularLocation>
</comment>
<evidence type="ECO:0000313" key="9">
    <source>
        <dbReference type="Proteomes" id="UP000381093"/>
    </source>
</evidence>
<feature type="transmembrane region" description="Helical" evidence="6">
    <location>
        <begin position="264"/>
        <end position="285"/>
    </location>
</feature>
<feature type="transmembrane region" description="Helical" evidence="6">
    <location>
        <begin position="353"/>
        <end position="373"/>
    </location>
</feature>
<dbReference type="EMBL" id="CABVHW010000006">
    <property type="protein sequence ID" value="VVN97316.1"/>
    <property type="molecule type" value="Genomic_DNA"/>
</dbReference>
<evidence type="ECO:0000259" key="7">
    <source>
        <dbReference type="PROSITE" id="PS50850"/>
    </source>
</evidence>
<proteinExistence type="predicted"/>
<feature type="transmembrane region" description="Helical" evidence="6">
    <location>
        <begin position="173"/>
        <end position="193"/>
    </location>
</feature>
<evidence type="ECO:0000313" key="8">
    <source>
        <dbReference type="EMBL" id="VVN97316.1"/>
    </source>
</evidence>
<name>A0A5E7BYS5_PSEFL</name>
<reference evidence="8 9" key="1">
    <citation type="submission" date="2019-09" db="EMBL/GenBank/DDBJ databases">
        <authorList>
            <person name="Chandra G."/>
            <person name="Truman W A."/>
        </authorList>
    </citation>
    <scope>NUCLEOTIDE SEQUENCE [LARGE SCALE GENOMIC DNA]</scope>
    <source>
        <strain evidence="8">PS710</strain>
    </source>
</reference>
<keyword evidence="4 6" id="KW-1133">Transmembrane helix</keyword>
<evidence type="ECO:0000256" key="2">
    <source>
        <dbReference type="ARBA" id="ARBA00022448"/>
    </source>
</evidence>
<feature type="transmembrane region" description="Helical" evidence="6">
    <location>
        <begin position="145"/>
        <end position="167"/>
    </location>
</feature>
<keyword evidence="5 6" id="KW-0472">Membrane</keyword>
<sequence>MSSSHPAMIARRSERSAVVALLFLALINLLNYYDRMLVVVVSEPLRLEFNLTDTQYGILTGPAFVLVYALASLFFGYQADRRNRRNILALVVGLWSVTTALCGMATNFLTLSLARAGVSIGEAGSNPAGMSMLSDQFPPERRSMALAVFAAGGMVGLFLSFVVGSWINQHYGWRAVFLIAGVPGIILAIATLMRVGEPERGRFEHTRLEQLNYSEGLRRLAGNPAFVWLCIAASLGAFSSLGMMVWLPQFFIRTHGLSVQQVGLLFGPAAALGLCAGMVAGGLLGDRLAQRSLAKPVTICVISTFAVTPLYLAVLWTGSVTLALVATFAAMAVSALYAPAYQAAIQNVCLPNLRATAAAVSNVSIAVIGQGLLPLSVGLMSDGFKEIASGAALQWSLTVVQVFALLSAAVFLVARAMTHAHFNRLSAFTPVNQT</sequence>
<dbReference type="InterPro" id="IPR020846">
    <property type="entry name" value="MFS_dom"/>
</dbReference>
<evidence type="ECO:0000256" key="5">
    <source>
        <dbReference type="ARBA" id="ARBA00023136"/>
    </source>
</evidence>
<feature type="transmembrane region" description="Helical" evidence="6">
    <location>
        <begin position="322"/>
        <end position="341"/>
    </location>
</feature>
<dbReference type="GO" id="GO:0022857">
    <property type="term" value="F:transmembrane transporter activity"/>
    <property type="evidence" value="ECO:0007669"/>
    <property type="project" value="InterPro"/>
</dbReference>
<dbReference type="PANTHER" id="PTHR23505:SF79">
    <property type="entry name" value="PROTEIN SPINSTER"/>
    <property type="match status" value="1"/>
</dbReference>
<dbReference type="CDD" id="cd17328">
    <property type="entry name" value="MFS_spinster_like"/>
    <property type="match status" value="1"/>
</dbReference>
<evidence type="ECO:0000256" key="1">
    <source>
        <dbReference type="ARBA" id="ARBA00004141"/>
    </source>
</evidence>
<feature type="domain" description="Major facilitator superfamily (MFS) profile" evidence="7">
    <location>
        <begin position="20"/>
        <end position="419"/>
    </location>
</feature>
<evidence type="ECO:0000256" key="3">
    <source>
        <dbReference type="ARBA" id="ARBA00022692"/>
    </source>
</evidence>
<accession>A0A5E7BYS5</accession>
<dbReference type="InterPro" id="IPR044770">
    <property type="entry name" value="MFS_spinster-like"/>
</dbReference>
<feature type="transmembrane region" description="Helical" evidence="6">
    <location>
        <begin position="393"/>
        <end position="414"/>
    </location>
</feature>
<dbReference type="PANTHER" id="PTHR23505">
    <property type="entry name" value="SPINSTER"/>
    <property type="match status" value="1"/>
</dbReference>
<dbReference type="GO" id="GO:0016020">
    <property type="term" value="C:membrane"/>
    <property type="evidence" value="ECO:0007669"/>
    <property type="project" value="UniProtKB-SubCell"/>
</dbReference>
<evidence type="ECO:0000256" key="6">
    <source>
        <dbReference type="SAM" id="Phobius"/>
    </source>
</evidence>
<dbReference type="AlphaFoldDB" id="A0A5E7BYS5"/>
<dbReference type="PROSITE" id="PS50850">
    <property type="entry name" value="MFS"/>
    <property type="match status" value="1"/>
</dbReference>
<dbReference type="SUPFAM" id="SSF103473">
    <property type="entry name" value="MFS general substrate transporter"/>
    <property type="match status" value="1"/>
</dbReference>
<keyword evidence="3 6" id="KW-0812">Transmembrane</keyword>